<dbReference type="GO" id="GO:0003677">
    <property type="term" value="F:DNA binding"/>
    <property type="evidence" value="ECO:0007669"/>
    <property type="project" value="UniProtKB-KW"/>
</dbReference>
<evidence type="ECO:0000313" key="6">
    <source>
        <dbReference type="Proteomes" id="UP000094569"/>
    </source>
</evidence>
<dbReference type="InterPro" id="IPR009057">
    <property type="entry name" value="Homeodomain-like_sf"/>
</dbReference>
<keyword evidence="3" id="KW-0539">Nucleus</keyword>
<accession>A0A1E3B8S8</accession>
<dbReference type="GO" id="GO:0005634">
    <property type="term" value="C:nucleus"/>
    <property type="evidence" value="ECO:0007669"/>
    <property type="project" value="UniProtKB-SubCell"/>
</dbReference>
<name>A0A1E3B8S8_ASPCR</name>
<evidence type="ECO:0000256" key="3">
    <source>
        <dbReference type="ARBA" id="ARBA00023242"/>
    </source>
</evidence>
<protein>
    <recommendedName>
        <fullName evidence="4">HTH CENPB-type domain-containing protein</fullName>
    </recommendedName>
</protein>
<dbReference type="InterPro" id="IPR006600">
    <property type="entry name" value="HTH_CenpB_DNA-bd_dom"/>
</dbReference>
<keyword evidence="2" id="KW-0238">DNA-binding</keyword>
<dbReference type="PROSITE" id="PS51253">
    <property type="entry name" value="HTH_CENPB"/>
    <property type="match status" value="1"/>
</dbReference>
<dbReference type="InterPro" id="IPR050863">
    <property type="entry name" value="CenT-Element_Derived"/>
</dbReference>
<dbReference type="PANTHER" id="PTHR19303:SF74">
    <property type="entry name" value="POGO TRANSPOSABLE ELEMENT WITH KRAB DOMAIN"/>
    <property type="match status" value="1"/>
</dbReference>
<evidence type="ECO:0000256" key="2">
    <source>
        <dbReference type="ARBA" id="ARBA00023125"/>
    </source>
</evidence>
<evidence type="ECO:0000256" key="1">
    <source>
        <dbReference type="ARBA" id="ARBA00004123"/>
    </source>
</evidence>
<organism evidence="5 6">
    <name type="scientific">Aspergillus cristatus</name>
    <name type="common">Chinese Fuzhuan brick tea-fermentation fungus</name>
    <name type="synonym">Eurotium cristatum</name>
    <dbReference type="NCBI Taxonomy" id="573508"/>
    <lineage>
        <taxon>Eukaryota</taxon>
        <taxon>Fungi</taxon>
        <taxon>Dikarya</taxon>
        <taxon>Ascomycota</taxon>
        <taxon>Pezizomycotina</taxon>
        <taxon>Eurotiomycetes</taxon>
        <taxon>Eurotiomycetidae</taxon>
        <taxon>Eurotiales</taxon>
        <taxon>Aspergillaceae</taxon>
        <taxon>Aspergillus</taxon>
        <taxon>Aspergillus subgen. Aspergillus</taxon>
    </lineage>
</organism>
<evidence type="ECO:0000313" key="5">
    <source>
        <dbReference type="EMBL" id="ODM16806.1"/>
    </source>
</evidence>
<dbReference type="SUPFAM" id="SSF46689">
    <property type="entry name" value="Homeodomain-like"/>
    <property type="match status" value="1"/>
</dbReference>
<gene>
    <name evidence="5" type="ORF">SI65_07771</name>
</gene>
<dbReference type="InterPro" id="IPR036397">
    <property type="entry name" value="RNaseH_sf"/>
</dbReference>
<dbReference type="Gene3D" id="3.30.420.10">
    <property type="entry name" value="Ribonuclease H-like superfamily/Ribonuclease H"/>
    <property type="match status" value="1"/>
</dbReference>
<sequence>MPLSQENRIQMAISAYRSKKIQSKSRAAAVFGVPKTTFISQLNGIQPRSETRASGHKLTAVEEESLVKQLLNADKRGFSIRPEFLRGMAQILLHERTQDPTAVLGVNWASSFIKRRPELRTRYNRRITYQRAKQEDPKVLKQWFGTVHDAIKEHGIHEDDIWNFDETGFAMGLCTTSKVITAVERSERPRTVIQGNREWVTIIECVSSKGISIPPVVILKGKEHQAPWYQESNLPPNWKLTNSTNGWTTDEIGLKWLKQVFDPFSKPHSTGAKRLLILDGHSSHQTAEFDDFCKENAIICLCMPPHTSHLLQPLDVGVFGPLKRAYGKLVEGMMVAGNNHIDKEDFLYLYPPAREAVFLPRNICNGFAGAGLKPLDQDRVLEKITFQLRTPTPPLLVEGSISSAFETPQNPRQIDRKVQSLQRSLQKKRTLSSSPVSHIQHLEKAAQMAMNMNLLLQQEIKVLRAEGECKIKKKARKRASLGNDLFLSVQEGRGQIQQLDTQLNEQVDEPTAVPHQRASPRCSGCGTIGHTIQSCPSK</sequence>
<dbReference type="Proteomes" id="UP000094569">
    <property type="component" value="Unassembled WGS sequence"/>
</dbReference>
<dbReference type="OrthoDB" id="4457643at2759"/>
<keyword evidence="6" id="KW-1185">Reference proteome</keyword>
<dbReference type="Pfam" id="PF05225">
    <property type="entry name" value="HTH_psq"/>
    <property type="match status" value="1"/>
</dbReference>
<dbReference type="Pfam" id="PF03184">
    <property type="entry name" value="DDE_1"/>
    <property type="match status" value="1"/>
</dbReference>
<dbReference type="InterPro" id="IPR007889">
    <property type="entry name" value="HTH_Psq"/>
</dbReference>
<evidence type="ECO:0000259" key="4">
    <source>
        <dbReference type="PROSITE" id="PS51253"/>
    </source>
</evidence>
<dbReference type="InterPro" id="IPR004875">
    <property type="entry name" value="DDE_SF_endonuclease_dom"/>
</dbReference>
<comment type="caution">
    <text evidence="5">The sequence shown here is derived from an EMBL/GenBank/DDBJ whole genome shotgun (WGS) entry which is preliminary data.</text>
</comment>
<dbReference type="PANTHER" id="PTHR19303">
    <property type="entry name" value="TRANSPOSON"/>
    <property type="match status" value="1"/>
</dbReference>
<reference evidence="5 6" key="1">
    <citation type="journal article" date="2016" name="BMC Genomics">
        <title>Comparative genomic and transcriptomic analyses of the Fuzhuan brick tea-fermentation fungus Aspergillus cristatus.</title>
        <authorList>
            <person name="Ge Y."/>
            <person name="Wang Y."/>
            <person name="Liu Y."/>
            <person name="Tan Y."/>
            <person name="Ren X."/>
            <person name="Zhang X."/>
            <person name="Hyde K.D."/>
            <person name="Liu Y."/>
            <person name="Liu Z."/>
        </authorList>
    </citation>
    <scope>NUCLEOTIDE SEQUENCE [LARGE SCALE GENOMIC DNA]</scope>
    <source>
        <strain evidence="5 6">GZAAS20.1005</strain>
    </source>
</reference>
<dbReference type="AlphaFoldDB" id="A0A1E3B8S8"/>
<dbReference type="EMBL" id="JXNT01000010">
    <property type="protein sequence ID" value="ODM16806.1"/>
    <property type="molecule type" value="Genomic_DNA"/>
</dbReference>
<dbReference type="Pfam" id="PF03221">
    <property type="entry name" value="HTH_Tnp_Tc5"/>
    <property type="match status" value="1"/>
</dbReference>
<proteinExistence type="predicted"/>
<feature type="domain" description="HTH CENPB-type" evidence="4">
    <location>
        <begin position="50"/>
        <end position="122"/>
    </location>
</feature>
<dbReference type="VEuPathDB" id="FungiDB:SI65_07771"/>
<comment type="subcellular location">
    <subcellularLocation>
        <location evidence="1">Nucleus</location>
    </subcellularLocation>
</comment>